<dbReference type="EMBL" id="AZBU02000001">
    <property type="protein sequence ID" value="TMS38100.1"/>
    <property type="molecule type" value="Genomic_DNA"/>
</dbReference>
<dbReference type="InterPro" id="IPR007720">
    <property type="entry name" value="PigQ/GPI1"/>
</dbReference>
<evidence type="ECO:0000256" key="2">
    <source>
        <dbReference type="SAM" id="Phobius"/>
    </source>
</evidence>
<dbReference type="AlphaFoldDB" id="A0A4U8UX71"/>
<sequence>MFGVDGLSHQPYTVQQIRRKFRSTKYFLLVLDSVIGISLAYFLWISPVHIWTWDGLKSGIQGLERTIDWLTYPAGLKLNHRVNKTLSQFFLYHIFLWETFVSVIWSKYGAALFLFSGAFGISSFVAATIDVLNILTIHILCFHIYASSSKSPLRIPGLFRSGDGRTEAQTQRTLVDNEVTTRLTPPLCGHLISSELTTGIQNERRRERTASGGGHGVQLRWNRMHRLSVHQQHPGSESGVAVVAQHWRNDQERSPAHFERRQRTMRRRAAYGSNGRQRSRKNNFAQHSPCS</sequence>
<feature type="region of interest" description="Disordered" evidence="1">
    <location>
        <begin position="268"/>
        <end position="291"/>
    </location>
</feature>
<keyword evidence="2" id="KW-0472">Membrane</keyword>
<dbReference type="PANTHER" id="PTHR21329:SF3">
    <property type="entry name" value="PHOSPHATIDYLINOSITOL N-ACETYLGLUCOSAMINYLTRANSFERASE SUBUNIT Q"/>
    <property type="match status" value="1"/>
</dbReference>
<name>A0A4U8UX71_STECR</name>
<dbReference type="OrthoDB" id="70250at2759"/>
<feature type="transmembrane region" description="Helical" evidence="2">
    <location>
        <begin position="112"/>
        <end position="145"/>
    </location>
</feature>
<organism evidence="3 4">
    <name type="scientific">Steinernema carpocapsae</name>
    <name type="common">Entomopathogenic nematode</name>
    <dbReference type="NCBI Taxonomy" id="34508"/>
    <lineage>
        <taxon>Eukaryota</taxon>
        <taxon>Metazoa</taxon>
        <taxon>Ecdysozoa</taxon>
        <taxon>Nematoda</taxon>
        <taxon>Chromadorea</taxon>
        <taxon>Rhabditida</taxon>
        <taxon>Tylenchina</taxon>
        <taxon>Panagrolaimomorpha</taxon>
        <taxon>Strongyloidoidea</taxon>
        <taxon>Steinernematidae</taxon>
        <taxon>Steinernema</taxon>
    </lineage>
</organism>
<evidence type="ECO:0000256" key="1">
    <source>
        <dbReference type="SAM" id="MobiDB-lite"/>
    </source>
</evidence>
<evidence type="ECO:0000313" key="4">
    <source>
        <dbReference type="Proteomes" id="UP000298663"/>
    </source>
</evidence>
<reference evidence="3 4" key="1">
    <citation type="journal article" date="2015" name="Genome Biol.">
        <title>Comparative genomics of Steinernema reveals deeply conserved gene regulatory networks.</title>
        <authorList>
            <person name="Dillman A.R."/>
            <person name="Macchietto M."/>
            <person name="Porter C.F."/>
            <person name="Rogers A."/>
            <person name="Williams B."/>
            <person name="Antoshechkin I."/>
            <person name="Lee M.M."/>
            <person name="Goodwin Z."/>
            <person name="Lu X."/>
            <person name="Lewis E.E."/>
            <person name="Goodrich-Blair H."/>
            <person name="Stock S.P."/>
            <person name="Adams B.J."/>
            <person name="Sternberg P.W."/>
            <person name="Mortazavi A."/>
        </authorList>
    </citation>
    <scope>NUCLEOTIDE SEQUENCE [LARGE SCALE GENOMIC DNA]</scope>
    <source>
        <strain evidence="3 4">ALL</strain>
    </source>
</reference>
<protein>
    <submittedName>
        <fullName evidence="3">Uncharacterized protein</fullName>
    </submittedName>
</protein>
<gene>
    <name evidence="3" type="ORF">L596_004900</name>
</gene>
<keyword evidence="4" id="KW-1185">Reference proteome</keyword>
<reference evidence="3 4" key="2">
    <citation type="journal article" date="2019" name="G3 (Bethesda)">
        <title>Hybrid Assembly of the Genome of the Entomopathogenic Nematode Steinernema carpocapsae Identifies the X-Chromosome.</title>
        <authorList>
            <person name="Serra L."/>
            <person name="Macchietto M."/>
            <person name="Macias-Munoz A."/>
            <person name="McGill C.J."/>
            <person name="Rodriguez I.M."/>
            <person name="Rodriguez B."/>
            <person name="Murad R."/>
            <person name="Mortazavi A."/>
        </authorList>
    </citation>
    <scope>NUCLEOTIDE SEQUENCE [LARGE SCALE GENOMIC DNA]</scope>
    <source>
        <strain evidence="3 4">ALL</strain>
    </source>
</reference>
<dbReference type="GO" id="GO:0016020">
    <property type="term" value="C:membrane"/>
    <property type="evidence" value="ECO:0007669"/>
    <property type="project" value="InterPro"/>
</dbReference>
<feature type="compositionally biased region" description="Polar residues" evidence="1">
    <location>
        <begin position="282"/>
        <end position="291"/>
    </location>
</feature>
<dbReference type="PANTHER" id="PTHR21329">
    <property type="entry name" value="PHOSPHATIDYLINOSITOL N-ACETYLGLUCOSAMINYLTRANSFERASE SUBUNIT Q-RELATED"/>
    <property type="match status" value="1"/>
</dbReference>
<dbReference type="GO" id="GO:0006506">
    <property type="term" value="P:GPI anchor biosynthetic process"/>
    <property type="evidence" value="ECO:0007669"/>
    <property type="project" value="InterPro"/>
</dbReference>
<dbReference type="STRING" id="34508.A0A4U8UX71"/>
<keyword evidence="2" id="KW-0812">Transmembrane</keyword>
<keyword evidence="2" id="KW-1133">Transmembrane helix</keyword>
<proteinExistence type="predicted"/>
<evidence type="ECO:0000313" key="3">
    <source>
        <dbReference type="EMBL" id="TMS38100.1"/>
    </source>
</evidence>
<comment type="caution">
    <text evidence="3">The sequence shown here is derived from an EMBL/GenBank/DDBJ whole genome shotgun (WGS) entry which is preliminary data.</text>
</comment>
<feature type="transmembrane region" description="Helical" evidence="2">
    <location>
        <begin position="86"/>
        <end position="105"/>
    </location>
</feature>
<dbReference type="GO" id="GO:0005783">
    <property type="term" value="C:endoplasmic reticulum"/>
    <property type="evidence" value="ECO:0007669"/>
    <property type="project" value="TreeGrafter"/>
</dbReference>
<dbReference type="Pfam" id="PF05024">
    <property type="entry name" value="Gpi1"/>
    <property type="match status" value="1"/>
</dbReference>
<dbReference type="Proteomes" id="UP000298663">
    <property type="component" value="Unassembled WGS sequence"/>
</dbReference>
<accession>A0A4U8UX71</accession>
<feature type="region of interest" description="Disordered" evidence="1">
    <location>
        <begin position="199"/>
        <end position="218"/>
    </location>
</feature>
<feature type="transmembrane region" description="Helical" evidence="2">
    <location>
        <begin position="26"/>
        <end position="45"/>
    </location>
</feature>